<evidence type="ECO:0000313" key="2">
    <source>
        <dbReference type="Proteomes" id="UP000663722"/>
    </source>
</evidence>
<dbReference type="EMBL" id="CP061800">
    <property type="protein sequence ID" value="QTA90313.1"/>
    <property type="molecule type" value="Genomic_DNA"/>
</dbReference>
<keyword evidence="2" id="KW-1185">Reference proteome</keyword>
<name>A0A975GRT8_9BACT</name>
<proteinExistence type="predicted"/>
<gene>
    <name evidence="1" type="ORF">dnm_063740</name>
</gene>
<reference evidence="1" key="1">
    <citation type="journal article" date="2021" name="Microb. Physiol.">
        <title>Proteogenomic Insights into the Physiology of Marine, Sulfate-Reducing, Filamentous Desulfonema limicola and Desulfonema magnum.</title>
        <authorList>
            <person name="Schnaars V."/>
            <person name="Wohlbrand L."/>
            <person name="Scheve S."/>
            <person name="Hinrichs C."/>
            <person name="Reinhardt R."/>
            <person name="Rabus R."/>
        </authorList>
    </citation>
    <scope>NUCLEOTIDE SEQUENCE</scope>
    <source>
        <strain evidence="1">4be13</strain>
    </source>
</reference>
<accession>A0A975GRT8</accession>
<sequence length="66" mass="7325">MIVFDIMRFKFFCRTNAGECRTGFATPSGNVRPCPTELTKIIAKTGGLPVFLPMFEKTHGSIRKAS</sequence>
<dbReference type="KEGG" id="dmm:dnm_063740"/>
<dbReference type="AlphaFoldDB" id="A0A975GRT8"/>
<organism evidence="1 2">
    <name type="scientific">Desulfonema magnum</name>
    <dbReference type="NCBI Taxonomy" id="45655"/>
    <lineage>
        <taxon>Bacteria</taxon>
        <taxon>Pseudomonadati</taxon>
        <taxon>Thermodesulfobacteriota</taxon>
        <taxon>Desulfobacteria</taxon>
        <taxon>Desulfobacterales</taxon>
        <taxon>Desulfococcaceae</taxon>
        <taxon>Desulfonema</taxon>
    </lineage>
</organism>
<dbReference type="Proteomes" id="UP000663722">
    <property type="component" value="Chromosome"/>
</dbReference>
<evidence type="ECO:0000313" key="1">
    <source>
        <dbReference type="EMBL" id="QTA90313.1"/>
    </source>
</evidence>
<protein>
    <submittedName>
        <fullName evidence="1">Uncharacterized protein</fullName>
    </submittedName>
</protein>